<evidence type="ECO:0000256" key="5">
    <source>
        <dbReference type="ARBA" id="ARBA00023251"/>
    </source>
</evidence>
<keyword evidence="4 6" id="KW-0472">Membrane</keyword>
<dbReference type="Proteomes" id="UP001056455">
    <property type="component" value="Chromosome"/>
</dbReference>
<keyword evidence="5" id="KW-0046">Antibiotic resistance</keyword>
<feature type="transmembrane region" description="Helical" evidence="6">
    <location>
        <begin position="70"/>
        <end position="93"/>
    </location>
</feature>
<evidence type="ECO:0000313" key="8">
    <source>
        <dbReference type="EMBL" id="USQ81207.1"/>
    </source>
</evidence>
<evidence type="ECO:0000256" key="2">
    <source>
        <dbReference type="ARBA" id="ARBA00022692"/>
    </source>
</evidence>
<feature type="transmembrane region" description="Helical" evidence="6">
    <location>
        <begin position="36"/>
        <end position="55"/>
    </location>
</feature>
<accession>A0ABY4YYL7</accession>
<dbReference type="InterPro" id="IPR013525">
    <property type="entry name" value="ABC2_TM"/>
</dbReference>
<evidence type="ECO:0000313" key="9">
    <source>
        <dbReference type="Proteomes" id="UP001056455"/>
    </source>
</evidence>
<name>A0ABY4YYL7_9MICO</name>
<dbReference type="Pfam" id="PF01061">
    <property type="entry name" value="ABC2_membrane"/>
    <property type="match status" value="1"/>
</dbReference>
<evidence type="ECO:0000256" key="3">
    <source>
        <dbReference type="ARBA" id="ARBA00022989"/>
    </source>
</evidence>
<protein>
    <submittedName>
        <fullName evidence="8">ABC transporter permease</fullName>
    </submittedName>
</protein>
<organism evidence="8 9">
    <name type="scientific">Ornithinimicrobium faecis</name>
    <dbReference type="NCBI Taxonomy" id="2934158"/>
    <lineage>
        <taxon>Bacteria</taxon>
        <taxon>Bacillati</taxon>
        <taxon>Actinomycetota</taxon>
        <taxon>Actinomycetes</taxon>
        <taxon>Micrococcales</taxon>
        <taxon>Ornithinimicrobiaceae</taxon>
        <taxon>Ornithinimicrobium</taxon>
    </lineage>
</organism>
<dbReference type="EMBL" id="CP099489">
    <property type="protein sequence ID" value="USQ81207.1"/>
    <property type="molecule type" value="Genomic_DNA"/>
</dbReference>
<feature type="transmembrane region" description="Helical" evidence="6">
    <location>
        <begin position="149"/>
        <end position="172"/>
    </location>
</feature>
<evidence type="ECO:0000256" key="4">
    <source>
        <dbReference type="ARBA" id="ARBA00023136"/>
    </source>
</evidence>
<dbReference type="InterPro" id="IPR000412">
    <property type="entry name" value="ABC_2_transport"/>
</dbReference>
<keyword evidence="9" id="KW-1185">Reference proteome</keyword>
<evidence type="ECO:0000256" key="6">
    <source>
        <dbReference type="SAM" id="Phobius"/>
    </source>
</evidence>
<dbReference type="PANTHER" id="PTHR43027:SF2">
    <property type="entry name" value="TRANSPORT PERMEASE PROTEIN"/>
    <property type="match status" value="1"/>
</dbReference>
<feature type="domain" description="ABC-2 type transporter transmembrane" evidence="7">
    <location>
        <begin position="24"/>
        <end position="222"/>
    </location>
</feature>
<dbReference type="RefSeq" id="WP_252594591.1">
    <property type="nucleotide sequence ID" value="NZ_CP099489.1"/>
</dbReference>
<feature type="transmembrane region" description="Helical" evidence="6">
    <location>
        <begin position="179"/>
        <end position="199"/>
    </location>
</feature>
<feature type="transmembrane region" description="Helical" evidence="6">
    <location>
        <begin position="114"/>
        <end position="143"/>
    </location>
</feature>
<feature type="transmembrane region" description="Helical" evidence="6">
    <location>
        <begin position="238"/>
        <end position="256"/>
    </location>
</feature>
<keyword evidence="3 6" id="KW-1133">Transmembrane helix</keyword>
<evidence type="ECO:0000259" key="7">
    <source>
        <dbReference type="Pfam" id="PF01061"/>
    </source>
</evidence>
<gene>
    <name evidence="8" type="ORF">NF556_06060</name>
</gene>
<sequence length="259" mass="26254">MTDTTTLPEARSLPAAGRAQLLLAEARMTIRDTSGLILPIGMPLLIMVMNGLGGSSDQVLPSGSTVMNEILMPLTVTMVVALVGVVNMPSFLASYRKYGVLKRLAVTPARPITILAAQGIVSLAQVLIGVAVMMGVGMAALGVTLPVSLGWALVAGGLLVAAMYAVGLLIAATAPTVNAGLALGLGAFFLMLALGGGFGPVENLPDVLRQAGELLPYGAGNAALSAAWIGEAPALQDLGVLGAWTVVAGGLAGRLFRWT</sequence>
<keyword evidence="2 6" id="KW-0812">Transmembrane</keyword>
<dbReference type="InterPro" id="IPR052902">
    <property type="entry name" value="ABC-2_transporter"/>
</dbReference>
<dbReference type="PANTHER" id="PTHR43027">
    <property type="entry name" value="DOXORUBICIN RESISTANCE ABC TRANSPORTER PERMEASE PROTEIN DRRC-RELATED"/>
    <property type="match status" value="1"/>
</dbReference>
<proteinExistence type="predicted"/>
<reference evidence="8" key="1">
    <citation type="submission" date="2022-06" db="EMBL/GenBank/DDBJ databases">
        <title>Ornithinimicrobium HY1793.</title>
        <authorList>
            <person name="Huang Y."/>
        </authorList>
    </citation>
    <scope>NUCLEOTIDE SEQUENCE</scope>
    <source>
        <strain evidence="8">HY1793</strain>
    </source>
</reference>
<evidence type="ECO:0000256" key="1">
    <source>
        <dbReference type="ARBA" id="ARBA00004141"/>
    </source>
</evidence>
<dbReference type="PIRSF" id="PIRSF006648">
    <property type="entry name" value="DrrB"/>
    <property type="match status" value="1"/>
</dbReference>
<comment type="subcellular location">
    <subcellularLocation>
        <location evidence="1">Membrane</location>
        <topology evidence="1">Multi-pass membrane protein</topology>
    </subcellularLocation>
</comment>